<evidence type="ECO:0008006" key="4">
    <source>
        <dbReference type="Google" id="ProtNLM"/>
    </source>
</evidence>
<keyword evidence="1" id="KW-0812">Transmembrane</keyword>
<feature type="transmembrane region" description="Helical" evidence="1">
    <location>
        <begin position="74"/>
        <end position="97"/>
    </location>
</feature>
<dbReference type="SUPFAM" id="SSF82866">
    <property type="entry name" value="Multidrug efflux transporter AcrB transmembrane domain"/>
    <property type="match status" value="1"/>
</dbReference>
<proteinExistence type="predicted"/>
<evidence type="ECO:0000313" key="3">
    <source>
        <dbReference type="Proteomes" id="UP001190700"/>
    </source>
</evidence>
<accession>A0AAE0H3C3</accession>
<evidence type="ECO:0000313" key="2">
    <source>
        <dbReference type="EMBL" id="KAK3289162.1"/>
    </source>
</evidence>
<feature type="transmembrane region" description="Helical" evidence="1">
    <location>
        <begin position="6"/>
        <end position="24"/>
    </location>
</feature>
<reference evidence="2 3" key="1">
    <citation type="journal article" date="2015" name="Genome Biol. Evol.">
        <title>Comparative Genomics of a Bacterivorous Green Alga Reveals Evolutionary Causalities and Consequences of Phago-Mixotrophic Mode of Nutrition.</title>
        <authorList>
            <person name="Burns J.A."/>
            <person name="Paasch A."/>
            <person name="Narechania A."/>
            <person name="Kim E."/>
        </authorList>
    </citation>
    <scope>NUCLEOTIDE SEQUENCE [LARGE SCALE GENOMIC DNA]</scope>
    <source>
        <strain evidence="2 3">PLY_AMNH</strain>
    </source>
</reference>
<dbReference type="EMBL" id="LGRX02000213">
    <property type="protein sequence ID" value="KAK3289162.1"/>
    <property type="molecule type" value="Genomic_DNA"/>
</dbReference>
<organism evidence="2 3">
    <name type="scientific">Cymbomonas tetramitiformis</name>
    <dbReference type="NCBI Taxonomy" id="36881"/>
    <lineage>
        <taxon>Eukaryota</taxon>
        <taxon>Viridiplantae</taxon>
        <taxon>Chlorophyta</taxon>
        <taxon>Pyramimonadophyceae</taxon>
        <taxon>Pyramimonadales</taxon>
        <taxon>Pyramimonadaceae</taxon>
        <taxon>Cymbomonas</taxon>
    </lineage>
</organism>
<protein>
    <recommendedName>
        <fullName evidence="4">SSD domain-containing protein</fullName>
    </recommendedName>
</protein>
<keyword evidence="1" id="KW-1133">Transmembrane helix</keyword>
<dbReference type="AlphaFoldDB" id="A0AAE0H3C3"/>
<feature type="transmembrane region" description="Helical" evidence="1">
    <location>
        <begin position="45"/>
        <end position="68"/>
    </location>
</feature>
<gene>
    <name evidence="2" type="ORF">CYMTET_3389</name>
</gene>
<keyword evidence="3" id="KW-1185">Reference proteome</keyword>
<dbReference type="PANTHER" id="PTHR46687">
    <property type="entry name" value="PROTEIN DISPATCHED HOMOLOG 3"/>
    <property type="match status" value="1"/>
</dbReference>
<comment type="caution">
    <text evidence="2">The sequence shown here is derived from an EMBL/GenBank/DDBJ whole genome shotgun (WGS) entry which is preliminary data.</text>
</comment>
<dbReference type="InterPro" id="IPR042480">
    <property type="entry name" value="DISP3"/>
</dbReference>
<name>A0AAE0H3C3_9CHLO</name>
<feature type="non-terminal residue" evidence="2">
    <location>
        <position position="1"/>
    </location>
</feature>
<evidence type="ECO:0000256" key="1">
    <source>
        <dbReference type="SAM" id="Phobius"/>
    </source>
</evidence>
<keyword evidence="1" id="KW-0472">Membrane</keyword>
<dbReference type="Proteomes" id="UP001190700">
    <property type="component" value="Unassembled WGS sequence"/>
</dbReference>
<dbReference type="GO" id="GO:0005737">
    <property type="term" value="C:cytoplasm"/>
    <property type="evidence" value="ECO:0007669"/>
    <property type="project" value="TreeGrafter"/>
</dbReference>
<dbReference type="PANTHER" id="PTHR46687:SF1">
    <property type="entry name" value="PROTEIN DISPATCHED HOMOLOG 3"/>
    <property type="match status" value="1"/>
</dbReference>
<dbReference type="Gene3D" id="1.20.1640.10">
    <property type="entry name" value="Multidrug efflux transporter AcrB transmembrane domain"/>
    <property type="match status" value="1"/>
</dbReference>
<sequence length="144" mass="15288">GWRFGTIEVLCVSILIGTSIDYCIHVALSFLDSSATTVQGRLSDCLGLTGMTITGAALTTALSSSMLFFCQVTLFNMVALVMLLNTFIGYFSSVVLFSSGLSAGFKLPPSEAATRRQLQEAIDDVAMVELPSMAIVKECDGNAL</sequence>